<protein>
    <submittedName>
        <fullName evidence="1">Uncharacterized protein</fullName>
    </submittedName>
</protein>
<gene>
    <name evidence="1" type="ORF">NDU88_000058</name>
</gene>
<name>A0AAV7S6P3_PLEWA</name>
<evidence type="ECO:0000313" key="2">
    <source>
        <dbReference type="Proteomes" id="UP001066276"/>
    </source>
</evidence>
<comment type="caution">
    <text evidence="1">The sequence shown here is derived from an EMBL/GenBank/DDBJ whole genome shotgun (WGS) entry which is preliminary data.</text>
</comment>
<sequence length="88" mass="9490">MGRLSPRLQRYEICHGSMIQAAALCWPAASLTWLLCCSSLAASAVWPPAPPPLDPQLTAGGRRSHKRLSGVQVPCLWGGAPGTRWGRR</sequence>
<reference evidence="1" key="1">
    <citation type="journal article" date="2022" name="bioRxiv">
        <title>Sequencing and chromosome-scale assembly of the giantPleurodeles waltlgenome.</title>
        <authorList>
            <person name="Brown T."/>
            <person name="Elewa A."/>
            <person name="Iarovenko S."/>
            <person name="Subramanian E."/>
            <person name="Araus A.J."/>
            <person name="Petzold A."/>
            <person name="Susuki M."/>
            <person name="Suzuki K.-i.T."/>
            <person name="Hayashi T."/>
            <person name="Toyoda A."/>
            <person name="Oliveira C."/>
            <person name="Osipova E."/>
            <person name="Leigh N.D."/>
            <person name="Simon A."/>
            <person name="Yun M.H."/>
        </authorList>
    </citation>
    <scope>NUCLEOTIDE SEQUENCE</scope>
    <source>
        <strain evidence="1">20211129_DDA</strain>
        <tissue evidence="1">Liver</tissue>
    </source>
</reference>
<organism evidence="1 2">
    <name type="scientific">Pleurodeles waltl</name>
    <name type="common">Iberian ribbed newt</name>
    <dbReference type="NCBI Taxonomy" id="8319"/>
    <lineage>
        <taxon>Eukaryota</taxon>
        <taxon>Metazoa</taxon>
        <taxon>Chordata</taxon>
        <taxon>Craniata</taxon>
        <taxon>Vertebrata</taxon>
        <taxon>Euteleostomi</taxon>
        <taxon>Amphibia</taxon>
        <taxon>Batrachia</taxon>
        <taxon>Caudata</taxon>
        <taxon>Salamandroidea</taxon>
        <taxon>Salamandridae</taxon>
        <taxon>Pleurodelinae</taxon>
        <taxon>Pleurodeles</taxon>
    </lineage>
</organism>
<dbReference type="Proteomes" id="UP001066276">
    <property type="component" value="Chromosome 4_2"/>
</dbReference>
<evidence type="ECO:0000313" key="1">
    <source>
        <dbReference type="EMBL" id="KAJ1159551.1"/>
    </source>
</evidence>
<proteinExistence type="predicted"/>
<keyword evidence="2" id="KW-1185">Reference proteome</keyword>
<dbReference type="AlphaFoldDB" id="A0AAV7S6P3"/>
<accession>A0AAV7S6P3</accession>
<dbReference type="EMBL" id="JANPWB010000008">
    <property type="protein sequence ID" value="KAJ1159551.1"/>
    <property type="molecule type" value="Genomic_DNA"/>
</dbReference>